<sequence>MQFGMNISFNPSYYQKLGLKGKGFQQPLENTLDHALHDAETISKREVPRPGHSRSTTGYKPTGNLQRTISKHKPKPLTGELRSKATSKNGDHYWVYVQFGTCKMPANPFVTRTVNQVTPLFKQYFHEELNKAGLLK</sequence>
<reference evidence="2" key="1">
    <citation type="journal article" date="2021" name="Proc. Natl. Acad. Sci. U.S.A.">
        <title>A Catalog of Tens of Thousands of Viruses from Human Metagenomes Reveals Hidden Associations with Chronic Diseases.</title>
        <authorList>
            <person name="Tisza M.J."/>
            <person name="Buck C.B."/>
        </authorList>
    </citation>
    <scope>NUCLEOTIDE SEQUENCE</scope>
    <source>
        <strain evidence="2">Ct8Ri8</strain>
    </source>
</reference>
<dbReference type="EMBL" id="BK014980">
    <property type="protein sequence ID" value="DAD85323.1"/>
    <property type="molecule type" value="Genomic_DNA"/>
</dbReference>
<proteinExistence type="predicted"/>
<evidence type="ECO:0000256" key="1">
    <source>
        <dbReference type="SAM" id="MobiDB-lite"/>
    </source>
</evidence>
<feature type="compositionally biased region" description="Polar residues" evidence="1">
    <location>
        <begin position="53"/>
        <end position="68"/>
    </location>
</feature>
<feature type="region of interest" description="Disordered" evidence="1">
    <location>
        <begin position="39"/>
        <end position="84"/>
    </location>
</feature>
<protein>
    <submittedName>
        <fullName evidence="2">Uncharacterized protein</fullName>
    </submittedName>
</protein>
<accession>A0A8S5MTP7</accession>
<dbReference type="NCBIfam" id="TIGR01725">
    <property type="entry name" value="phge_HK97_gp10"/>
    <property type="match status" value="1"/>
</dbReference>
<organism evidence="2">
    <name type="scientific">Siphoviridae sp. ct8Ri8</name>
    <dbReference type="NCBI Taxonomy" id="2826170"/>
    <lineage>
        <taxon>Viruses</taxon>
        <taxon>Duplodnaviria</taxon>
        <taxon>Heunggongvirae</taxon>
        <taxon>Uroviricota</taxon>
        <taxon>Caudoviricetes</taxon>
    </lineage>
</organism>
<feature type="compositionally biased region" description="Basic and acidic residues" evidence="1">
    <location>
        <begin position="39"/>
        <end position="49"/>
    </location>
</feature>
<name>A0A8S5MTP7_9CAUD</name>
<evidence type="ECO:0000313" key="2">
    <source>
        <dbReference type="EMBL" id="DAD85323.1"/>
    </source>
</evidence>
<dbReference type="InterPro" id="IPR010064">
    <property type="entry name" value="HK97-gp10_tail"/>
</dbReference>